<evidence type="ECO:0000313" key="1">
    <source>
        <dbReference type="EMBL" id="RMU01552.1"/>
    </source>
</evidence>
<proteinExistence type="predicted"/>
<dbReference type="AlphaFoldDB" id="A0A3M5QXL2"/>
<reference evidence="1 2" key="1">
    <citation type="submission" date="2018-08" db="EMBL/GenBank/DDBJ databases">
        <title>Recombination of ecologically and evolutionarily significant loci maintains genetic cohesion in the Pseudomonas syringae species complex.</title>
        <authorList>
            <person name="Dillon M."/>
            <person name="Thakur S."/>
            <person name="Almeida R.N.D."/>
            <person name="Weir B.S."/>
            <person name="Guttman D.S."/>
        </authorList>
    </citation>
    <scope>NUCLEOTIDE SEQUENCE [LARGE SCALE GENOMIC DNA]</scope>
    <source>
        <strain evidence="1 2">ICMP 9829</strain>
    </source>
</reference>
<gene>
    <name evidence="1" type="ORF">ALP36_03310</name>
</gene>
<comment type="caution">
    <text evidence="1">The sequence shown here is derived from an EMBL/GenBank/DDBJ whole genome shotgun (WGS) entry which is preliminary data.</text>
</comment>
<evidence type="ECO:0000313" key="2">
    <source>
        <dbReference type="Proteomes" id="UP000274212"/>
    </source>
</evidence>
<accession>A0A3M5QXL2</accession>
<name>A0A3M5QXL2_9PSED</name>
<dbReference type="Proteomes" id="UP000274212">
    <property type="component" value="Unassembled WGS sequence"/>
</dbReference>
<dbReference type="EMBL" id="RBTT01000447">
    <property type="protein sequence ID" value="RMU01552.1"/>
    <property type="molecule type" value="Genomic_DNA"/>
</dbReference>
<protein>
    <submittedName>
        <fullName evidence="1">Uncharacterized protein</fullName>
    </submittedName>
</protein>
<sequence>MCCYSPPYICCSPNQQTKNENDYAIDARNRVDAYAFFVLNFSIDVSICKSFTVVTTMIGIVKFTIITLVR</sequence>
<organism evidence="1 2">
    <name type="scientific">Pseudomonas syringae pv. coriandricola</name>
    <dbReference type="NCBI Taxonomy" id="264453"/>
    <lineage>
        <taxon>Bacteria</taxon>
        <taxon>Pseudomonadati</taxon>
        <taxon>Pseudomonadota</taxon>
        <taxon>Gammaproteobacteria</taxon>
        <taxon>Pseudomonadales</taxon>
        <taxon>Pseudomonadaceae</taxon>
        <taxon>Pseudomonas</taxon>
    </lineage>
</organism>